<dbReference type="AlphaFoldDB" id="A0A926E5T4"/>
<dbReference type="Gene3D" id="4.10.1060.50">
    <property type="match status" value="1"/>
</dbReference>
<protein>
    <recommendedName>
        <fullName evidence="4">Zinc-ribbon domain-containing protein</fullName>
    </recommendedName>
</protein>
<keyword evidence="3" id="KW-1185">Reference proteome</keyword>
<gene>
    <name evidence="2" type="ORF">H8710_08415</name>
</gene>
<evidence type="ECO:0000256" key="1">
    <source>
        <dbReference type="SAM" id="Phobius"/>
    </source>
</evidence>
<dbReference type="EMBL" id="JACRSV010000002">
    <property type="protein sequence ID" value="MBC8560088.1"/>
    <property type="molecule type" value="Genomic_DNA"/>
</dbReference>
<keyword evidence="1" id="KW-0472">Membrane</keyword>
<dbReference type="RefSeq" id="WP_249295043.1">
    <property type="nucleotide sequence ID" value="NZ_JACRSV010000002.1"/>
</dbReference>
<keyword evidence="1" id="KW-1133">Transmembrane helix</keyword>
<dbReference type="InterPro" id="IPR011332">
    <property type="entry name" value="Ribosomal_zn-bd"/>
</dbReference>
<feature type="transmembrane region" description="Helical" evidence="1">
    <location>
        <begin position="41"/>
        <end position="64"/>
    </location>
</feature>
<comment type="caution">
    <text evidence="2">The sequence shown here is derived from an EMBL/GenBank/DDBJ whole genome shotgun (WGS) entry which is preliminary data.</text>
</comment>
<organism evidence="2 3">
    <name type="scientific">Fumia xinanensis</name>
    <dbReference type="NCBI Taxonomy" id="2763659"/>
    <lineage>
        <taxon>Bacteria</taxon>
        <taxon>Bacillati</taxon>
        <taxon>Bacillota</taxon>
        <taxon>Clostridia</taxon>
        <taxon>Eubacteriales</taxon>
        <taxon>Oscillospiraceae</taxon>
        <taxon>Fumia</taxon>
    </lineage>
</organism>
<evidence type="ECO:0008006" key="4">
    <source>
        <dbReference type="Google" id="ProtNLM"/>
    </source>
</evidence>
<keyword evidence="1" id="KW-0812">Transmembrane</keyword>
<sequence length="66" mass="7460">MICPFCGKENPVSAQKCQRCGVSFEREPLIADMLPPRKRHFSPWIIAVCALGLFLIVVLFIILLET</sequence>
<evidence type="ECO:0000313" key="3">
    <source>
        <dbReference type="Proteomes" id="UP000610760"/>
    </source>
</evidence>
<dbReference type="Proteomes" id="UP000610760">
    <property type="component" value="Unassembled WGS sequence"/>
</dbReference>
<dbReference type="SUPFAM" id="SSF57829">
    <property type="entry name" value="Zn-binding ribosomal proteins"/>
    <property type="match status" value="1"/>
</dbReference>
<dbReference type="GO" id="GO:0006412">
    <property type="term" value="P:translation"/>
    <property type="evidence" value="ECO:0007669"/>
    <property type="project" value="InterPro"/>
</dbReference>
<accession>A0A926E5T4</accession>
<dbReference type="InterPro" id="IPR038587">
    <property type="entry name" value="Ribosomal_eL40_sf"/>
</dbReference>
<reference evidence="2" key="1">
    <citation type="submission" date="2020-08" db="EMBL/GenBank/DDBJ databases">
        <title>Genome public.</title>
        <authorList>
            <person name="Liu C."/>
            <person name="Sun Q."/>
        </authorList>
    </citation>
    <scope>NUCLEOTIDE SEQUENCE</scope>
    <source>
        <strain evidence="2">NSJ-33</strain>
    </source>
</reference>
<evidence type="ECO:0000313" key="2">
    <source>
        <dbReference type="EMBL" id="MBC8560088.1"/>
    </source>
</evidence>
<proteinExistence type="predicted"/>
<name>A0A926E5T4_9FIRM</name>